<feature type="compositionally biased region" description="Polar residues" evidence="1">
    <location>
        <begin position="202"/>
        <end position="215"/>
    </location>
</feature>
<protein>
    <submittedName>
        <fullName evidence="2">Uncharacterized protein</fullName>
    </submittedName>
</protein>
<accession>A0ABR1NSV5</accession>
<proteinExistence type="predicted"/>
<feature type="compositionally biased region" description="Basic residues" evidence="1">
    <location>
        <begin position="1"/>
        <end position="10"/>
    </location>
</feature>
<evidence type="ECO:0000313" key="2">
    <source>
        <dbReference type="EMBL" id="KAK7713875.1"/>
    </source>
</evidence>
<sequence>MATNTRHHLKLSLPRPEFLQQKKSQRLPPTPEEGEEFQFEAHEVGDSAEDATEWIKSTIREQGRWERHLSLIQIDCPHTMAELLHLGRLSKSDGTRQCRKMIRIPVLYDEIGCFLWEKLAALERGPDFGREDEERAADYARGVTYRTRVAALDERFRFDAPASTSASSGAAARRGRARQDSEPISPKHIQHAQAELSDISGPITTQQSRPNTSHNCHFCPPGSTREHPTIPTEITADALGATRGRVVDQQTPTSRGSQVQTRLSRSASRSSSRTRRPSAFFNYSRSSSYSSTLLWRHDRQGSTASCSAGGNGRSASASASSSSGSAPGQPSRDDSLGGRVGSVVGNLGKSVVVAIGGGLAHGYGYGGRADRSGSFRSV</sequence>
<feature type="compositionally biased region" description="Low complexity" evidence="1">
    <location>
        <begin position="304"/>
        <end position="326"/>
    </location>
</feature>
<name>A0ABR1NSV5_DIAER</name>
<reference evidence="2 3" key="1">
    <citation type="submission" date="2024-02" db="EMBL/GenBank/DDBJ databases">
        <title>De novo assembly and annotation of 12 fungi associated with fruit tree decline syndrome in Ontario, Canada.</title>
        <authorList>
            <person name="Sulman M."/>
            <person name="Ellouze W."/>
            <person name="Ilyukhin E."/>
        </authorList>
    </citation>
    <scope>NUCLEOTIDE SEQUENCE [LARGE SCALE GENOMIC DNA]</scope>
    <source>
        <strain evidence="2 3">M169</strain>
    </source>
</reference>
<gene>
    <name evidence="2" type="ORF">SLS63_011888</name>
</gene>
<feature type="compositionally biased region" description="Polar residues" evidence="1">
    <location>
        <begin position="248"/>
        <end position="261"/>
    </location>
</feature>
<feature type="region of interest" description="Disordered" evidence="1">
    <location>
        <begin position="301"/>
        <end position="340"/>
    </location>
</feature>
<feature type="compositionally biased region" description="Low complexity" evidence="1">
    <location>
        <begin position="262"/>
        <end position="271"/>
    </location>
</feature>
<feature type="compositionally biased region" description="Low complexity" evidence="1">
    <location>
        <begin position="160"/>
        <end position="172"/>
    </location>
</feature>
<evidence type="ECO:0000313" key="3">
    <source>
        <dbReference type="Proteomes" id="UP001430848"/>
    </source>
</evidence>
<feature type="region of interest" description="Disordered" evidence="1">
    <location>
        <begin position="1"/>
        <end position="34"/>
    </location>
</feature>
<keyword evidence="3" id="KW-1185">Reference proteome</keyword>
<organism evidence="2 3">
    <name type="scientific">Diaporthe eres</name>
    <name type="common">Phomopsis oblonga</name>
    <dbReference type="NCBI Taxonomy" id="83184"/>
    <lineage>
        <taxon>Eukaryota</taxon>
        <taxon>Fungi</taxon>
        <taxon>Dikarya</taxon>
        <taxon>Ascomycota</taxon>
        <taxon>Pezizomycotina</taxon>
        <taxon>Sordariomycetes</taxon>
        <taxon>Sordariomycetidae</taxon>
        <taxon>Diaporthales</taxon>
        <taxon>Diaporthaceae</taxon>
        <taxon>Diaporthe</taxon>
        <taxon>Diaporthe eres species complex</taxon>
    </lineage>
</organism>
<dbReference type="EMBL" id="JAKNSF020000121">
    <property type="protein sequence ID" value="KAK7713875.1"/>
    <property type="molecule type" value="Genomic_DNA"/>
</dbReference>
<dbReference type="Proteomes" id="UP001430848">
    <property type="component" value="Unassembled WGS sequence"/>
</dbReference>
<evidence type="ECO:0000256" key="1">
    <source>
        <dbReference type="SAM" id="MobiDB-lite"/>
    </source>
</evidence>
<comment type="caution">
    <text evidence="2">The sequence shown here is derived from an EMBL/GenBank/DDBJ whole genome shotgun (WGS) entry which is preliminary data.</text>
</comment>
<feature type="region of interest" description="Disordered" evidence="1">
    <location>
        <begin position="160"/>
        <end position="279"/>
    </location>
</feature>